<dbReference type="InterPro" id="IPR035914">
    <property type="entry name" value="Sperma_CUB_dom_sf"/>
</dbReference>
<dbReference type="PROSITE" id="PS01180">
    <property type="entry name" value="CUB"/>
    <property type="match status" value="1"/>
</dbReference>
<dbReference type="CDD" id="cd00041">
    <property type="entry name" value="CUB"/>
    <property type="match status" value="1"/>
</dbReference>
<evidence type="ECO:0000256" key="2">
    <source>
        <dbReference type="ARBA" id="ARBA00023157"/>
    </source>
</evidence>
<reference evidence="6" key="1">
    <citation type="submission" date="2025-08" db="UniProtKB">
        <authorList>
            <consortium name="Ensembl"/>
        </authorList>
    </citation>
    <scope>IDENTIFICATION</scope>
</reference>
<keyword evidence="4" id="KW-0812">Transmembrane</keyword>
<protein>
    <recommendedName>
        <fullName evidence="5">CUB domain-containing protein</fullName>
    </recommendedName>
</protein>
<dbReference type="PANTHER" id="PTHR24251:SF41">
    <property type="entry name" value="DELETED IN MALIGNANT BRAIN TUMORS 1 PROTEIN-LIKE"/>
    <property type="match status" value="1"/>
</dbReference>
<dbReference type="SUPFAM" id="SSF49854">
    <property type="entry name" value="Spermadhesin, CUB domain"/>
    <property type="match status" value="1"/>
</dbReference>
<organism evidence="6 7">
    <name type="scientific">Otus sunia</name>
    <name type="common">Oriental scops-owl</name>
    <dbReference type="NCBI Taxonomy" id="257818"/>
    <lineage>
        <taxon>Eukaryota</taxon>
        <taxon>Metazoa</taxon>
        <taxon>Chordata</taxon>
        <taxon>Craniata</taxon>
        <taxon>Vertebrata</taxon>
        <taxon>Euteleostomi</taxon>
        <taxon>Archelosauria</taxon>
        <taxon>Archosauria</taxon>
        <taxon>Dinosauria</taxon>
        <taxon>Saurischia</taxon>
        <taxon>Theropoda</taxon>
        <taxon>Coelurosauria</taxon>
        <taxon>Aves</taxon>
        <taxon>Neognathae</taxon>
        <taxon>Neoaves</taxon>
        <taxon>Telluraves</taxon>
        <taxon>Strigiformes</taxon>
        <taxon>Strigidae</taxon>
        <taxon>Otus</taxon>
    </lineage>
</organism>
<dbReference type="SMART" id="SM00042">
    <property type="entry name" value="CUB"/>
    <property type="match status" value="1"/>
</dbReference>
<keyword evidence="2" id="KW-1015">Disulfide bond</keyword>
<evidence type="ECO:0000256" key="4">
    <source>
        <dbReference type="SAM" id="Phobius"/>
    </source>
</evidence>
<dbReference type="PANTHER" id="PTHR24251">
    <property type="entry name" value="OVOCHYMASE-RELATED"/>
    <property type="match status" value="1"/>
</dbReference>
<accession>A0A8C8AB31</accession>
<feature type="transmembrane region" description="Helical" evidence="4">
    <location>
        <begin position="6"/>
        <end position="24"/>
    </location>
</feature>
<evidence type="ECO:0000313" key="7">
    <source>
        <dbReference type="Proteomes" id="UP000694552"/>
    </source>
</evidence>
<sequence length="134" mass="15440">MTSISYFLFFFFSAINDICGGLLFNSSGTLQKLKNKVYQKHFIIYLCFFLRLQGGCNNDYIEIYDGPPKTSPLLGRICSNSHLTYTSSSNFMTVRFHSDSRYSNRGFHAHYSSIPEDHNTKKNPMFASIKNFND</sequence>
<keyword evidence="1" id="KW-0677">Repeat</keyword>
<feature type="domain" description="CUB" evidence="5">
    <location>
        <begin position="1"/>
        <end position="114"/>
    </location>
</feature>
<keyword evidence="4" id="KW-0472">Membrane</keyword>
<proteinExistence type="predicted"/>
<dbReference type="Proteomes" id="UP000694552">
    <property type="component" value="Unplaced"/>
</dbReference>
<evidence type="ECO:0000259" key="5">
    <source>
        <dbReference type="PROSITE" id="PS01180"/>
    </source>
</evidence>
<dbReference type="Gene3D" id="2.60.120.290">
    <property type="entry name" value="Spermadhesin, CUB domain"/>
    <property type="match status" value="1"/>
</dbReference>
<keyword evidence="4" id="KW-1133">Transmembrane helix</keyword>
<dbReference type="InterPro" id="IPR000859">
    <property type="entry name" value="CUB_dom"/>
</dbReference>
<comment type="caution">
    <text evidence="3">Lacks conserved residue(s) required for the propagation of feature annotation.</text>
</comment>
<evidence type="ECO:0000256" key="1">
    <source>
        <dbReference type="ARBA" id="ARBA00022737"/>
    </source>
</evidence>
<dbReference type="Ensembl" id="ENSOSUT00000002912.1">
    <property type="protein sequence ID" value="ENSOSUP00000002839.1"/>
    <property type="gene ID" value="ENSOSUG00000001973.1"/>
</dbReference>
<reference evidence="6" key="2">
    <citation type="submission" date="2025-09" db="UniProtKB">
        <authorList>
            <consortium name="Ensembl"/>
        </authorList>
    </citation>
    <scope>IDENTIFICATION</scope>
</reference>
<name>A0A8C8AB31_9STRI</name>
<keyword evidence="7" id="KW-1185">Reference proteome</keyword>
<dbReference type="AlphaFoldDB" id="A0A8C8AB31"/>
<evidence type="ECO:0000256" key="3">
    <source>
        <dbReference type="PROSITE-ProRule" id="PRU00059"/>
    </source>
</evidence>
<evidence type="ECO:0000313" key="6">
    <source>
        <dbReference type="Ensembl" id="ENSOSUP00000002839.1"/>
    </source>
</evidence>
<dbReference type="Pfam" id="PF00431">
    <property type="entry name" value="CUB"/>
    <property type="match status" value="1"/>
</dbReference>